<feature type="transmembrane region" description="Helical" evidence="1">
    <location>
        <begin position="92"/>
        <end position="113"/>
    </location>
</feature>
<dbReference type="Proteomes" id="UP000191554">
    <property type="component" value="Unassembled WGS sequence"/>
</dbReference>
<sequence length="228" mass="24994">MMRINHITAILSKNVKDVIKNIQVLILFVVYPAVGFIMTQSINVEKGFFISVFATMHFVFTPIVVSAHMISEEKEKNTLRVLRMSGITSTEFFLSTAIFIIFLDCISGSTFIFMAGEGGIDPGLYYSGAIMGSAVSIILGMCIGTFSKGSSAANGLAIPLGLFFSFLPMLSYFNKGLESVSKYLYGQQVGNMIYGQGWSAETGIICLGNLVLIMGLYVVLYRRTKTEE</sequence>
<dbReference type="STRING" id="48256.CLHUN_31070"/>
<dbReference type="RefSeq" id="WP_080065546.1">
    <property type="nucleotide sequence ID" value="NZ_MZGX01000022.1"/>
</dbReference>
<evidence type="ECO:0000313" key="3">
    <source>
        <dbReference type="Proteomes" id="UP000191554"/>
    </source>
</evidence>
<keyword evidence="3" id="KW-1185">Reference proteome</keyword>
<feature type="transmembrane region" description="Helical" evidence="1">
    <location>
        <begin position="125"/>
        <end position="146"/>
    </location>
</feature>
<evidence type="ECO:0000256" key="1">
    <source>
        <dbReference type="SAM" id="Phobius"/>
    </source>
</evidence>
<feature type="transmembrane region" description="Helical" evidence="1">
    <location>
        <begin position="193"/>
        <end position="220"/>
    </location>
</feature>
<gene>
    <name evidence="2" type="ORF">CLHUN_31070</name>
</gene>
<keyword evidence="1" id="KW-0472">Membrane</keyword>
<reference evidence="2 3" key="1">
    <citation type="submission" date="2017-03" db="EMBL/GenBank/DDBJ databases">
        <title>Genome sequence of Clostridium hungatei DSM 14427.</title>
        <authorList>
            <person name="Poehlein A."/>
            <person name="Daniel R."/>
        </authorList>
    </citation>
    <scope>NUCLEOTIDE SEQUENCE [LARGE SCALE GENOMIC DNA]</scope>
    <source>
        <strain evidence="2 3">DSM 14427</strain>
    </source>
</reference>
<evidence type="ECO:0000313" key="2">
    <source>
        <dbReference type="EMBL" id="OPX42963.1"/>
    </source>
</evidence>
<feature type="transmembrane region" description="Helical" evidence="1">
    <location>
        <begin position="21"/>
        <end position="42"/>
    </location>
</feature>
<protein>
    <submittedName>
        <fullName evidence="2">ABC-2 family transporter protein</fullName>
    </submittedName>
</protein>
<accession>A0A1V4SGV1</accession>
<comment type="caution">
    <text evidence="2">The sequence shown here is derived from an EMBL/GenBank/DDBJ whole genome shotgun (WGS) entry which is preliminary data.</text>
</comment>
<name>A0A1V4SGV1_RUMHU</name>
<proteinExistence type="predicted"/>
<feature type="transmembrane region" description="Helical" evidence="1">
    <location>
        <begin position="48"/>
        <end position="71"/>
    </location>
</feature>
<dbReference type="AlphaFoldDB" id="A0A1V4SGV1"/>
<dbReference type="EMBL" id="MZGX01000022">
    <property type="protein sequence ID" value="OPX42963.1"/>
    <property type="molecule type" value="Genomic_DNA"/>
</dbReference>
<feature type="transmembrane region" description="Helical" evidence="1">
    <location>
        <begin position="153"/>
        <end position="173"/>
    </location>
</feature>
<keyword evidence="1" id="KW-1133">Transmembrane helix</keyword>
<keyword evidence="1" id="KW-0812">Transmembrane</keyword>
<dbReference type="OrthoDB" id="3182222at2"/>
<organism evidence="2 3">
    <name type="scientific">Ruminiclostridium hungatei</name>
    <name type="common">Clostridium hungatei</name>
    <dbReference type="NCBI Taxonomy" id="48256"/>
    <lineage>
        <taxon>Bacteria</taxon>
        <taxon>Bacillati</taxon>
        <taxon>Bacillota</taxon>
        <taxon>Clostridia</taxon>
        <taxon>Eubacteriales</taxon>
        <taxon>Oscillospiraceae</taxon>
        <taxon>Ruminiclostridium</taxon>
    </lineage>
</organism>